<dbReference type="InterPro" id="IPR000801">
    <property type="entry name" value="Esterase-like"/>
</dbReference>
<dbReference type="InterPro" id="IPR014756">
    <property type="entry name" value="Ig_E-set"/>
</dbReference>
<dbReference type="Pfam" id="PF00756">
    <property type="entry name" value="Esterase"/>
    <property type="match status" value="1"/>
</dbReference>
<evidence type="ECO:0000313" key="2">
    <source>
        <dbReference type="Proteomes" id="UP000309215"/>
    </source>
</evidence>
<sequence>MTNARSLGDRVRGSGLLFPTLVALAALIVGCGDGGNGGGTGGSGQGGGGLGGAGGGGAGGTGGAGQGGSSATSLDGLLAELRADLEGTMDKYAGSDGWPVGVEGGHLFVSTDPSLDLVAGDHDGWVGSPMQIDNAGFRWLHVKDVAAGSRYKFTNKTLWEADPWARSYTYDDNGEISLVAPTAAHLDRFFRIGDAQMPERTVNVWLPEGTATHVLYVHDGQNLFDPEAAWGGWRLLDSAPAGMMLVGIDNTGIGRMDEYTHVPDVIDLDENGTVEPWGGKGDAYADFVNGAVRKLVADRYGEPPKVGTMGSSLGGLISFHIADRFPGEYAYAASLSGTMGWGKMGETSTNETMIERYESHGHRTTVLYLDSGGGDPALGQSENEAKCKDTDGDGIEDDVGLGDNACENAQMRDVLISVGYTLQSDVYHWWEAGAPHNEAAWRARVFRPMDLFKGL</sequence>
<dbReference type="PROSITE" id="PS51257">
    <property type="entry name" value="PROKAR_LIPOPROTEIN"/>
    <property type="match status" value="1"/>
</dbReference>
<dbReference type="EMBL" id="SSMQ01000001">
    <property type="protein sequence ID" value="TKD13317.1"/>
    <property type="molecule type" value="Genomic_DNA"/>
</dbReference>
<dbReference type="InterPro" id="IPR029058">
    <property type="entry name" value="AB_hydrolase_fold"/>
</dbReference>
<dbReference type="RefSeq" id="WP_136927133.1">
    <property type="nucleotide sequence ID" value="NZ_SSMQ01000001.1"/>
</dbReference>
<proteinExistence type="predicted"/>
<dbReference type="SUPFAM" id="SSF81296">
    <property type="entry name" value="E set domains"/>
    <property type="match status" value="1"/>
</dbReference>
<keyword evidence="2" id="KW-1185">Reference proteome</keyword>
<dbReference type="Proteomes" id="UP000309215">
    <property type="component" value="Unassembled WGS sequence"/>
</dbReference>
<dbReference type="PANTHER" id="PTHR48098">
    <property type="entry name" value="ENTEROCHELIN ESTERASE-RELATED"/>
    <property type="match status" value="1"/>
</dbReference>
<name>A0A4U1JL36_9BACT</name>
<gene>
    <name evidence="1" type="ORF">E8A74_01850</name>
</gene>
<organism evidence="1 2">
    <name type="scientific">Polyangium fumosum</name>
    <dbReference type="NCBI Taxonomy" id="889272"/>
    <lineage>
        <taxon>Bacteria</taxon>
        <taxon>Pseudomonadati</taxon>
        <taxon>Myxococcota</taxon>
        <taxon>Polyangia</taxon>
        <taxon>Polyangiales</taxon>
        <taxon>Polyangiaceae</taxon>
        <taxon>Polyangium</taxon>
    </lineage>
</organism>
<dbReference type="InterPro" id="IPR050583">
    <property type="entry name" value="Mycobacterial_A85_antigen"/>
</dbReference>
<dbReference type="AlphaFoldDB" id="A0A4U1JL36"/>
<dbReference type="OrthoDB" id="49490at2"/>
<evidence type="ECO:0000313" key="1">
    <source>
        <dbReference type="EMBL" id="TKD13317.1"/>
    </source>
</evidence>
<comment type="caution">
    <text evidence="1">The sequence shown here is derived from an EMBL/GenBank/DDBJ whole genome shotgun (WGS) entry which is preliminary data.</text>
</comment>
<dbReference type="PANTHER" id="PTHR48098:SF6">
    <property type="entry name" value="FERRI-BACILLIBACTIN ESTERASE BESA"/>
    <property type="match status" value="1"/>
</dbReference>
<dbReference type="SUPFAM" id="SSF53474">
    <property type="entry name" value="alpha/beta-Hydrolases"/>
    <property type="match status" value="1"/>
</dbReference>
<accession>A0A4U1JL36</accession>
<dbReference type="Gene3D" id="3.40.50.1820">
    <property type="entry name" value="alpha/beta hydrolase"/>
    <property type="match status" value="1"/>
</dbReference>
<reference evidence="1 2" key="1">
    <citation type="submission" date="2019-04" db="EMBL/GenBank/DDBJ databases">
        <authorList>
            <person name="Li Y."/>
            <person name="Wang J."/>
        </authorList>
    </citation>
    <scope>NUCLEOTIDE SEQUENCE [LARGE SCALE GENOMIC DNA]</scope>
    <source>
        <strain evidence="1 2">DSM 14668</strain>
    </source>
</reference>
<evidence type="ECO:0008006" key="3">
    <source>
        <dbReference type="Google" id="ProtNLM"/>
    </source>
</evidence>
<protein>
    <recommendedName>
        <fullName evidence="3">Alpha/beta hydrolase</fullName>
    </recommendedName>
</protein>